<dbReference type="InterPro" id="IPR055396">
    <property type="entry name" value="DUF7088"/>
</dbReference>
<keyword evidence="1" id="KW-0472">Membrane</keyword>
<name>A0ABV1E7B8_9FIRM</name>
<sequence>MTALKKNHHKLRQGGYLAATTAIVVAIVIFINLIVGQLPTHLLEFDLSDKQLYTVSDTSKEFLAGLDKDVEIVVLAEESSVDERISKFLDNYAALSGHITVTEVDPVAHPSAAESYNAAVNSLVVRCEETGKAKAISFDDIIVYDQMYYYMYGQKYETEFDAEGQLTSAVDYVTGDNDTVIYTMENHGETALSTQVTDAIEKANLTLDSTSLLLTGTVPEDCSLLISYGASKDLTDDELSMIETYLDGGGQVMFVLAKTEEKLPNWEALMAEYGLTLADGYVADTARYYPQLGSAYAIAPVLSSSSSITSDFSDDDLTLMLNVRGMTELETLPDNVTVTPFLETSSSGVAVTEDGTQTQGTYLLGAVSEKTDGDGNAAGRLTVISSASLVDESILNTIPNGVNLDVFMNAVTDGFEDIDNISIEPKSLETTYNTIQNAGSWSLLFIAVIPVITLIVGLVYWLRRRKL</sequence>
<dbReference type="Pfam" id="PF23357">
    <property type="entry name" value="DUF7088"/>
    <property type="match status" value="1"/>
</dbReference>
<reference evidence="3 4" key="1">
    <citation type="submission" date="2024-03" db="EMBL/GenBank/DDBJ databases">
        <title>Human intestinal bacterial collection.</title>
        <authorList>
            <person name="Pauvert C."/>
            <person name="Hitch T.C.A."/>
            <person name="Clavel T."/>
        </authorList>
    </citation>
    <scope>NUCLEOTIDE SEQUENCE [LARGE SCALE GENOMIC DNA]</scope>
    <source>
        <strain evidence="3 4">CLA-AP-H29</strain>
    </source>
</reference>
<evidence type="ECO:0000313" key="3">
    <source>
        <dbReference type="EMBL" id="MEQ2443208.1"/>
    </source>
</evidence>
<gene>
    <name evidence="3" type="ORF">WMO64_06975</name>
</gene>
<dbReference type="EMBL" id="JBBMFK010000009">
    <property type="protein sequence ID" value="MEQ2443208.1"/>
    <property type="molecule type" value="Genomic_DNA"/>
</dbReference>
<organism evidence="3 4">
    <name type="scientific">Pseudoflavonifractor intestinihominis</name>
    <dbReference type="NCBI Taxonomy" id="3133171"/>
    <lineage>
        <taxon>Bacteria</taxon>
        <taxon>Bacillati</taxon>
        <taxon>Bacillota</taxon>
        <taxon>Clostridia</taxon>
        <taxon>Eubacteriales</taxon>
        <taxon>Oscillospiraceae</taxon>
        <taxon>Pseudoflavonifractor</taxon>
    </lineage>
</organism>
<comment type="caution">
    <text evidence="3">The sequence shown here is derived from an EMBL/GenBank/DDBJ whole genome shotgun (WGS) entry which is preliminary data.</text>
</comment>
<protein>
    <submittedName>
        <fullName evidence="3">Gldg family protein</fullName>
    </submittedName>
</protein>
<evidence type="ECO:0000259" key="2">
    <source>
        <dbReference type="Pfam" id="PF23357"/>
    </source>
</evidence>
<feature type="transmembrane region" description="Helical" evidence="1">
    <location>
        <begin position="441"/>
        <end position="462"/>
    </location>
</feature>
<feature type="domain" description="DUF7088" evidence="2">
    <location>
        <begin position="50"/>
        <end position="131"/>
    </location>
</feature>
<dbReference type="RefSeq" id="WP_349231507.1">
    <property type="nucleotide sequence ID" value="NZ_JBBMFK010000009.1"/>
</dbReference>
<keyword evidence="1" id="KW-0812">Transmembrane</keyword>
<keyword evidence="4" id="KW-1185">Reference proteome</keyword>
<evidence type="ECO:0000256" key="1">
    <source>
        <dbReference type="SAM" id="Phobius"/>
    </source>
</evidence>
<keyword evidence="1" id="KW-1133">Transmembrane helix</keyword>
<dbReference type="Proteomes" id="UP001464378">
    <property type="component" value="Unassembled WGS sequence"/>
</dbReference>
<accession>A0ABV1E7B8</accession>
<proteinExistence type="predicted"/>
<evidence type="ECO:0000313" key="4">
    <source>
        <dbReference type="Proteomes" id="UP001464378"/>
    </source>
</evidence>
<feature type="transmembrane region" description="Helical" evidence="1">
    <location>
        <begin position="15"/>
        <end position="35"/>
    </location>
</feature>